<dbReference type="InterPro" id="IPR036852">
    <property type="entry name" value="Peptidase_S8/S53_dom_sf"/>
</dbReference>
<dbReference type="Proteomes" id="UP000239203">
    <property type="component" value="Unassembled WGS sequence"/>
</dbReference>
<feature type="region of interest" description="Disordered" evidence="1">
    <location>
        <begin position="184"/>
        <end position="204"/>
    </location>
</feature>
<reference evidence="2 3" key="1">
    <citation type="submission" date="2018-02" db="EMBL/GenBank/DDBJ databases">
        <title>Genomic Encyclopedia of Archaeal and Bacterial Type Strains, Phase II (KMG-II): from individual species to whole genera.</title>
        <authorList>
            <person name="Goeker M."/>
        </authorList>
    </citation>
    <scope>NUCLEOTIDE SEQUENCE [LARGE SCALE GENOMIC DNA]</scope>
    <source>
        <strain evidence="2 3">YU 961-1</strain>
    </source>
</reference>
<dbReference type="GO" id="GO:0004252">
    <property type="term" value="F:serine-type endopeptidase activity"/>
    <property type="evidence" value="ECO:0007669"/>
    <property type="project" value="InterPro"/>
</dbReference>
<dbReference type="AlphaFoldDB" id="A0A2S6GP92"/>
<evidence type="ECO:0008006" key="4">
    <source>
        <dbReference type="Google" id="ProtNLM"/>
    </source>
</evidence>
<keyword evidence="3" id="KW-1185">Reference proteome</keyword>
<accession>A0A2S6GP92</accession>
<comment type="caution">
    <text evidence="2">The sequence shown here is derived from an EMBL/GenBank/DDBJ whole genome shotgun (WGS) entry which is preliminary data.</text>
</comment>
<protein>
    <recommendedName>
        <fullName evidence="4">Subtilase family protein</fullName>
    </recommendedName>
</protein>
<dbReference type="EMBL" id="PTIX01000008">
    <property type="protein sequence ID" value="PPK67054.1"/>
    <property type="molecule type" value="Genomic_DNA"/>
</dbReference>
<evidence type="ECO:0000313" key="2">
    <source>
        <dbReference type="EMBL" id="PPK67054.1"/>
    </source>
</evidence>
<dbReference type="GO" id="GO:0006508">
    <property type="term" value="P:proteolysis"/>
    <property type="evidence" value="ECO:0007669"/>
    <property type="project" value="InterPro"/>
</dbReference>
<dbReference type="Gene3D" id="3.40.50.200">
    <property type="entry name" value="Peptidase S8/S53 domain"/>
    <property type="match status" value="1"/>
</dbReference>
<organism evidence="2 3">
    <name type="scientific">Actinokineospora auranticolor</name>
    <dbReference type="NCBI Taxonomy" id="155976"/>
    <lineage>
        <taxon>Bacteria</taxon>
        <taxon>Bacillati</taxon>
        <taxon>Actinomycetota</taxon>
        <taxon>Actinomycetes</taxon>
        <taxon>Pseudonocardiales</taxon>
        <taxon>Pseudonocardiaceae</taxon>
        <taxon>Actinokineospora</taxon>
    </lineage>
</organism>
<sequence>MACAQDAAIALRSGVGAHSGAPIVNAGSVDAVVSGHLLRGGSRSPLLDLVRLTRVLRGAGECEEPVEVIATPADTPYLCGVAGAAGLRICPLSPMRAHPLGQGRPPAELASALRAVTARVVLVSLTLGGGPVDGLRAALDDAADLLVVAASGPPSPLTAHPDVLPVRSCTPSGRPSWFVDLDEDDDPRGLLAPGEDVPGPRGPATGNGVAAAVVAATAALLWSRFPTADARTVRAALRIGTTPTRRIGPPVLDAERSLEFLRQYAP</sequence>
<proteinExistence type="predicted"/>
<gene>
    <name evidence="2" type="ORF">CLV40_10851</name>
</gene>
<dbReference type="SUPFAM" id="SSF52743">
    <property type="entry name" value="Subtilisin-like"/>
    <property type="match status" value="1"/>
</dbReference>
<evidence type="ECO:0000256" key="1">
    <source>
        <dbReference type="SAM" id="MobiDB-lite"/>
    </source>
</evidence>
<evidence type="ECO:0000313" key="3">
    <source>
        <dbReference type="Proteomes" id="UP000239203"/>
    </source>
</evidence>
<name>A0A2S6GP92_9PSEU</name>